<keyword evidence="1" id="KW-0812">Transmembrane</keyword>
<evidence type="ECO:0000313" key="3">
    <source>
        <dbReference type="Proteomes" id="UP000266723"/>
    </source>
</evidence>
<organism evidence="2 3">
    <name type="scientific">Brassica cretica</name>
    <name type="common">Mustard</name>
    <dbReference type="NCBI Taxonomy" id="69181"/>
    <lineage>
        <taxon>Eukaryota</taxon>
        <taxon>Viridiplantae</taxon>
        <taxon>Streptophyta</taxon>
        <taxon>Embryophyta</taxon>
        <taxon>Tracheophyta</taxon>
        <taxon>Spermatophyta</taxon>
        <taxon>Magnoliopsida</taxon>
        <taxon>eudicotyledons</taxon>
        <taxon>Gunneridae</taxon>
        <taxon>Pentapetalae</taxon>
        <taxon>rosids</taxon>
        <taxon>malvids</taxon>
        <taxon>Brassicales</taxon>
        <taxon>Brassicaceae</taxon>
        <taxon>Brassiceae</taxon>
        <taxon>Brassica</taxon>
    </lineage>
</organism>
<keyword evidence="1" id="KW-1133">Transmembrane helix</keyword>
<gene>
    <name evidence="2" type="ORF">DY000_02062448</name>
</gene>
<protein>
    <submittedName>
        <fullName evidence="2">Uncharacterized protein</fullName>
    </submittedName>
</protein>
<accession>A0ABQ7AND4</accession>
<feature type="transmembrane region" description="Helical" evidence="1">
    <location>
        <begin position="93"/>
        <end position="112"/>
    </location>
</feature>
<reference evidence="2 3" key="1">
    <citation type="journal article" date="2020" name="BMC Genomics">
        <title>Intraspecific diversification of the crop wild relative Brassica cretica Lam. using demographic model selection.</title>
        <authorList>
            <person name="Kioukis A."/>
            <person name="Michalopoulou V.A."/>
            <person name="Briers L."/>
            <person name="Pirintsos S."/>
            <person name="Studholme D.J."/>
            <person name="Pavlidis P."/>
            <person name="Sarris P.F."/>
        </authorList>
    </citation>
    <scope>NUCLEOTIDE SEQUENCE [LARGE SCALE GENOMIC DNA]</scope>
    <source>
        <strain evidence="3">cv. PFS-1207/04</strain>
    </source>
</reference>
<name>A0ABQ7AND4_BRACR</name>
<dbReference type="Proteomes" id="UP000266723">
    <property type="component" value="Unassembled WGS sequence"/>
</dbReference>
<sequence>MLPVSCCRFLYVFGGRDVFSVFVEVDVIVRWAVGDNDKSRSETPSGVGRLQVQCANVMKLMLSFGGPWATTINLIQKRQVVERLQVQCANFMVGFRFILVVAIVKSVFGILLSCSEVGSSYRSCGLVFLEFLYSSFE</sequence>
<proteinExistence type="predicted"/>
<keyword evidence="1" id="KW-0472">Membrane</keyword>
<comment type="caution">
    <text evidence="2">The sequence shown here is derived from an EMBL/GenBank/DDBJ whole genome shotgun (WGS) entry which is preliminary data.</text>
</comment>
<dbReference type="EMBL" id="QGKV02001556">
    <property type="protein sequence ID" value="KAF3515647.1"/>
    <property type="molecule type" value="Genomic_DNA"/>
</dbReference>
<keyword evidence="3" id="KW-1185">Reference proteome</keyword>
<evidence type="ECO:0000313" key="2">
    <source>
        <dbReference type="EMBL" id="KAF3515647.1"/>
    </source>
</evidence>
<evidence type="ECO:0000256" key="1">
    <source>
        <dbReference type="SAM" id="Phobius"/>
    </source>
</evidence>